<reference evidence="2 3" key="1">
    <citation type="submission" date="2019-03" db="EMBL/GenBank/DDBJ databases">
        <title>Genomic Encyclopedia of Archaeal and Bacterial Type Strains, Phase II (KMG-II): from individual species to whole genera.</title>
        <authorList>
            <person name="Goeker M."/>
        </authorList>
    </citation>
    <scope>NUCLEOTIDE SEQUENCE [LARGE SCALE GENOMIC DNA]</scope>
    <source>
        <strain evidence="2 3">DSM 26433</strain>
    </source>
</reference>
<accession>A0A4R1N7A4</accession>
<dbReference type="EMBL" id="SMGR01000006">
    <property type="protein sequence ID" value="TCK98939.1"/>
    <property type="molecule type" value="Genomic_DNA"/>
</dbReference>
<dbReference type="AlphaFoldDB" id="A0A4R1N7A4"/>
<gene>
    <name evidence="2" type="ORF">BXY66_4002</name>
</gene>
<keyword evidence="3" id="KW-1185">Reference proteome</keyword>
<proteinExistence type="predicted"/>
<organism evidence="2 3">
    <name type="scientific">Shimia isoporae</name>
    <dbReference type="NCBI Taxonomy" id="647720"/>
    <lineage>
        <taxon>Bacteria</taxon>
        <taxon>Pseudomonadati</taxon>
        <taxon>Pseudomonadota</taxon>
        <taxon>Alphaproteobacteria</taxon>
        <taxon>Rhodobacterales</taxon>
        <taxon>Roseobacteraceae</taxon>
    </lineage>
</organism>
<feature type="region of interest" description="Disordered" evidence="1">
    <location>
        <begin position="1"/>
        <end position="20"/>
    </location>
</feature>
<sequence>MSDKPSSITPLDQFHDAMSASPDDDGARLRFFERLADAELFLLLEKEPEGERIAPEIFETSDASFVLVFDTEERLSQFVGRVAPYAALSGRIIATMLADQGIGLALNPEVAPSSMLVPPEALGWLVNTLTHAPDQVEAKVEAFTAPAGLPEVLVTALDAKLATTGGLAKMAYLVGVTYENGARSHMLGFVDAIEAAQGALAKAVNEALTFSGIEAGALDVGFFSANDPVAAQLARAGLRFDLPEPETLQEYNPVKPGSDPSKPPILK</sequence>
<evidence type="ECO:0000313" key="2">
    <source>
        <dbReference type="EMBL" id="TCK98939.1"/>
    </source>
</evidence>
<evidence type="ECO:0000313" key="3">
    <source>
        <dbReference type="Proteomes" id="UP000295673"/>
    </source>
</evidence>
<feature type="region of interest" description="Disordered" evidence="1">
    <location>
        <begin position="244"/>
        <end position="267"/>
    </location>
</feature>
<evidence type="ECO:0000256" key="1">
    <source>
        <dbReference type="SAM" id="MobiDB-lite"/>
    </source>
</evidence>
<feature type="compositionally biased region" description="Polar residues" evidence="1">
    <location>
        <begin position="1"/>
        <end position="10"/>
    </location>
</feature>
<dbReference type="Proteomes" id="UP000295673">
    <property type="component" value="Unassembled WGS sequence"/>
</dbReference>
<protein>
    <submittedName>
        <fullName evidence="2">Type III secretion system (T3SS) SseB-like protein</fullName>
    </submittedName>
</protein>
<comment type="caution">
    <text evidence="2">The sequence shown here is derived from an EMBL/GenBank/DDBJ whole genome shotgun (WGS) entry which is preliminary data.</text>
</comment>
<name>A0A4R1N7A4_9RHOB</name>